<dbReference type="STRING" id="592026.GCWU0000282_003039"/>
<name>V2Y104_9FIRM</name>
<dbReference type="EMBL" id="ACIL03000020">
    <property type="protein sequence ID" value="ESL01742.1"/>
    <property type="molecule type" value="Genomic_DNA"/>
</dbReference>
<evidence type="ECO:0000313" key="2">
    <source>
        <dbReference type="Proteomes" id="UP000018227"/>
    </source>
</evidence>
<protein>
    <submittedName>
        <fullName evidence="1">Uncharacterized protein</fullName>
    </submittedName>
</protein>
<dbReference type="AlphaFoldDB" id="V2Y104"/>
<proteinExistence type="predicted"/>
<evidence type="ECO:0000313" key="1">
    <source>
        <dbReference type="EMBL" id="ESL01742.1"/>
    </source>
</evidence>
<keyword evidence="2" id="KW-1185">Reference proteome</keyword>
<reference evidence="1 2" key="1">
    <citation type="submission" date="2013-06" db="EMBL/GenBank/DDBJ databases">
        <authorList>
            <person name="Weinstock G."/>
            <person name="Sodergren E."/>
            <person name="Clifton S."/>
            <person name="Fulton L."/>
            <person name="Fulton B."/>
            <person name="Courtney L."/>
            <person name="Fronick C."/>
            <person name="Harrison M."/>
            <person name="Strong C."/>
            <person name="Farmer C."/>
            <person name="Delahaunty K."/>
            <person name="Markovic C."/>
            <person name="Hall O."/>
            <person name="Minx P."/>
            <person name="Tomlinson C."/>
            <person name="Mitreva M."/>
            <person name="Nelson J."/>
            <person name="Hou S."/>
            <person name="Wollam A."/>
            <person name="Pepin K.H."/>
            <person name="Johnson M."/>
            <person name="Bhonagiri V."/>
            <person name="Nash W.E."/>
            <person name="Warren W."/>
            <person name="Chinwalla A."/>
            <person name="Mardis E.R."/>
            <person name="Wilson R.K."/>
        </authorList>
    </citation>
    <scope>NUCLEOTIDE SEQUENCE [LARGE SCALE GENOMIC DNA]</scope>
    <source>
        <strain evidence="1 2">ATCC 51271</strain>
    </source>
</reference>
<organism evidence="1 2">
    <name type="scientific">Catonella morbi ATCC 51271</name>
    <dbReference type="NCBI Taxonomy" id="592026"/>
    <lineage>
        <taxon>Bacteria</taxon>
        <taxon>Bacillati</taxon>
        <taxon>Bacillota</taxon>
        <taxon>Clostridia</taxon>
        <taxon>Lachnospirales</taxon>
        <taxon>Lachnospiraceae</taxon>
        <taxon>Catonella</taxon>
    </lineage>
</organism>
<comment type="caution">
    <text evidence="1">The sequence shown here is derived from an EMBL/GenBank/DDBJ whole genome shotgun (WGS) entry which is preliminary data.</text>
</comment>
<gene>
    <name evidence="1" type="ORF">GCWU0000282_003039</name>
</gene>
<accession>V2Y104</accession>
<sequence length="44" mass="5158">MQKNKRITNIFARLALSVAIASLYHSYKKNIIQYKSLFLYPVIV</sequence>
<dbReference type="HOGENOM" id="CLU_3214008_0_0_9"/>
<dbReference type="Proteomes" id="UP000018227">
    <property type="component" value="Unassembled WGS sequence"/>
</dbReference>